<evidence type="ECO:0000313" key="3">
    <source>
        <dbReference type="Proteomes" id="UP001149163"/>
    </source>
</evidence>
<keyword evidence="3" id="KW-1185">Reference proteome</keyword>
<proteinExistence type="predicted"/>
<reference evidence="2" key="2">
    <citation type="journal article" date="2023" name="IMA Fungus">
        <title>Comparative genomic study of the Penicillium genus elucidates a diverse pangenome and 15 lateral gene transfer events.</title>
        <authorList>
            <person name="Petersen C."/>
            <person name="Sorensen T."/>
            <person name="Nielsen M.R."/>
            <person name="Sondergaard T.E."/>
            <person name="Sorensen J.L."/>
            <person name="Fitzpatrick D.A."/>
            <person name="Frisvad J.C."/>
            <person name="Nielsen K.L."/>
        </authorList>
    </citation>
    <scope>NUCLEOTIDE SEQUENCE</scope>
    <source>
        <strain evidence="2">IBT 26290</strain>
    </source>
</reference>
<sequence>MSDSYSSSSYYYSSTSNGGDGTTTTGHRYLTTSVTKPDGTTVVRTARQDLGQPTVVEEHRYDSTGEEQLALPGPGGSSAGGVRRITDLDDETSGSSTLEAGSVYGSVASPHLEDMAVPFGTRVVDVDTGAYDEHTDYDTGPTTRHHREVRDAAGRKFHRDVEVDSSGLSSVAHEHRQYDNPETGTQLQADADVDVSEVI</sequence>
<dbReference type="EMBL" id="JAPQKN010000007">
    <property type="protein sequence ID" value="KAJ5153427.1"/>
    <property type="molecule type" value="Genomic_DNA"/>
</dbReference>
<evidence type="ECO:0000313" key="2">
    <source>
        <dbReference type="EMBL" id="KAJ5153427.1"/>
    </source>
</evidence>
<dbReference type="OrthoDB" id="4161095at2759"/>
<gene>
    <name evidence="2" type="ORF">N7482_009905</name>
</gene>
<evidence type="ECO:0000256" key="1">
    <source>
        <dbReference type="SAM" id="MobiDB-lite"/>
    </source>
</evidence>
<dbReference type="Proteomes" id="UP001149163">
    <property type="component" value="Unassembled WGS sequence"/>
</dbReference>
<dbReference type="RefSeq" id="XP_056539735.1">
    <property type="nucleotide sequence ID" value="XM_056692029.1"/>
</dbReference>
<protein>
    <submittedName>
        <fullName evidence="2">Uncharacterized protein</fullName>
    </submittedName>
</protein>
<feature type="region of interest" description="Disordered" evidence="1">
    <location>
        <begin position="1"/>
        <end position="98"/>
    </location>
</feature>
<dbReference type="AlphaFoldDB" id="A0A9W9LGH4"/>
<feature type="region of interest" description="Disordered" evidence="1">
    <location>
        <begin position="133"/>
        <end position="199"/>
    </location>
</feature>
<feature type="compositionally biased region" description="Basic and acidic residues" evidence="1">
    <location>
        <begin position="148"/>
        <end position="162"/>
    </location>
</feature>
<name>A0A9W9LGH4_9EURO</name>
<accession>A0A9W9LGH4</accession>
<dbReference type="GeneID" id="81431205"/>
<comment type="caution">
    <text evidence="2">The sequence shown here is derived from an EMBL/GenBank/DDBJ whole genome shotgun (WGS) entry which is preliminary data.</text>
</comment>
<organism evidence="2 3">
    <name type="scientific">Penicillium canariense</name>
    <dbReference type="NCBI Taxonomy" id="189055"/>
    <lineage>
        <taxon>Eukaryota</taxon>
        <taxon>Fungi</taxon>
        <taxon>Dikarya</taxon>
        <taxon>Ascomycota</taxon>
        <taxon>Pezizomycotina</taxon>
        <taxon>Eurotiomycetes</taxon>
        <taxon>Eurotiomycetidae</taxon>
        <taxon>Eurotiales</taxon>
        <taxon>Aspergillaceae</taxon>
        <taxon>Penicillium</taxon>
    </lineage>
</organism>
<reference evidence="2" key="1">
    <citation type="submission" date="2022-11" db="EMBL/GenBank/DDBJ databases">
        <authorList>
            <person name="Petersen C."/>
        </authorList>
    </citation>
    <scope>NUCLEOTIDE SEQUENCE</scope>
    <source>
        <strain evidence="2">IBT 26290</strain>
    </source>
</reference>
<feature type="compositionally biased region" description="Low complexity" evidence="1">
    <location>
        <begin position="1"/>
        <end position="32"/>
    </location>
</feature>